<dbReference type="GO" id="GO:0005524">
    <property type="term" value="F:ATP binding"/>
    <property type="evidence" value="ECO:0007669"/>
    <property type="project" value="UniProtKB-KW"/>
</dbReference>
<evidence type="ECO:0000256" key="4">
    <source>
        <dbReference type="ARBA" id="ARBA00022679"/>
    </source>
</evidence>
<dbReference type="EMBL" id="QSSQ01000007">
    <property type="protein sequence ID" value="RGM05329.1"/>
    <property type="molecule type" value="Genomic_DNA"/>
</dbReference>
<dbReference type="InterPro" id="IPR023865">
    <property type="entry name" value="Aliphatic_acid_kinase_CS"/>
</dbReference>
<organism evidence="11 12">
    <name type="scientific">Hungatella hathewayi</name>
    <dbReference type="NCBI Taxonomy" id="154046"/>
    <lineage>
        <taxon>Bacteria</taxon>
        <taxon>Bacillati</taxon>
        <taxon>Bacillota</taxon>
        <taxon>Clostridia</taxon>
        <taxon>Lachnospirales</taxon>
        <taxon>Lachnospiraceae</taxon>
        <taxon>Hungatella</taxon>
    </lineage>
</organism>
<dbReference type="PANTHER" id="PTHR21060:SF3">
    <property type="entry name" value="BUTYRATE KINASE 2-RELATED"/>
    <property type="match status" value="1"/>
</dbReference>
<dbReference type="PROSITE" id="PS01076">
    <property type="entry name" value="ACETATE_KINASE_2"/>
    <property type="match status" value="1"/>
</dbReference>
<keyword evidence="6 9" id="KW-0418">Kinase</keyword>
<keyword evidence="4 9" id="KW-0808">Transferase</keyword>
<evidence type="ECO:0000256" key="1">
    <source>
        <dbReference type="ARBA" id="ARBA00004496"/>
    </source>
</evidence>
<evidence type="ECO:0000256" key="10">
    <source>
        <dbReference type="RuleBase" id="RU003835"/>
    </source>
</evidence>
<dbReference type="GO" id="GO:0005737">
    <property type="term" value="C:cytoplasm"/>
    <property type="evidence" value="ECO:0007669"/>
    <property type="project" value="UniProtKB-SubCell"/>
</dbReference>
<evidence type="ECO:0000256" key="2">
    <source>
        <dbReference type="ARBA" id="ARBA00008748"/>
    </source>
</evidence>
<dbReference type="Gene3D" id="3.30.420.40">
    <property type="match status" value="2"/>
</dbReference>
<comment type="caution">
    <text evidence="11">The sequence shown here is derived from an EMBL/GenBank/DDBJ whole genome shotgun (WGS) entry which is preliminary data.</text>
</comment>
<reference evidence="11 12" key="1">
    <citation type="submission" date="2018-08" db="EMBL/GenBank/DDBJ databases">
        <title>A genome reference for cultivated species of the human gut microbiota.</title>
        <authorList>
            <person name="Zou Y."/>
            <person name="Xue W."/>
            <person name="Luo G."/>
        </authorList>
    </citation>
    <scope>NUCLEOTIDE SEQUENCE [LARGE SCALE GENOMIC DNA]</scope>
    <source>
        <strain evidence="11 12">TF05-11AC</strain>
    </source>
</reference>
<dbReference type="Proteomes" id="UP000261257">
    <property type="component" value="Unassembled WGS sequence"/>
</dbReference>
<keyword evidence="3 9" id="KW-0963">Cytoplasm</keyword>
<dbReference type="PANTHER" id="PTHR21060">
    <property type="entry name" value="ACETATE KINASE"/>
    <property type="match status" value="1"/>
</dbReference>
<dbReference type="InterPro" id="IPR000890">
    <property type="entry name" value="Aliphatic_acid_kin_short-chain"/>
</dbReference>
<dbReference type="AlphaFoldDB" id="A0A3E4U9U1"/>
<keyword evidence="5 9" id="KW-0547">Nucleotide-binding</keyword>
<evidence type="ECO:0000256" key="5">
    <source>
        <dbReference type="ARBA" id="ARBA00022741"/>
    </source>
</evidence>
<dbReference type="PIRSF" id="PIRSF036458">
    <property type="entry name" value="Butyrate_kin"/>
    <property type="match status" value="1"/>
</dbReference>
<dbReference type="HAMAP" id="MF_00542">
    <property type="entry name" value="Butyrate_kinase"/>
    <property type="match status" value="1"/>
</dbReference>
<evidence type="ECO:0000256" key="7">
    <source>
        <dbReference type="ARBA" id="ARBA00022840"/>
    </source>
</evidence>
<evidence type="ECO:0000256" key="8">
    <source>
        <dbReference type="ARBA" id="ARBA00048596"/>
    </source>
</evidence>
<dbReference type="InterPro" id="IPR011245">
    <property type="entry name" value="Butyrate_kin"/>
</dbReference>
<dbReference type="PRINTS" id="PR00471">
    <property type="entry name" value="ACETATEKNASE"/>
</dbReference>
<dbReference type="InterPro" id="IPR043129">
    <property type="entry name" value="ATPase_NBD"/>
</dbReference>
<dbReference type="GO" id="GO:0006083">
    <property type="term" value="P:acetate metabolic process"/>
    <property type="evidence" value="ECO:0007669"/>
    <property type="project" value="TreeGrafter"/>
</dbReference>
<evidence type="ECO:0000256" key="6">
    <source>
        <dbReference type="ARBA" id="ARBA00022777"/>
    </source>
</evidence>
<keyword evidence="7 9" id="KW-0067">ATP-binding</keyword>
<proteinExistence type="inferred from homology"/>
<dbReference type="Pfam" id="PF00871">
    <property type="entry name" value="Acetate_kinase"/>
    <property type="match status" value="1"/>
</dbReference>
<name>A0A3E4U9U1_9FIRM</name>
<gene>
    <name evidence="9 11" type="primary">buk</name>
    <name evidence="11" type="ORF">DXC39_10945</name>
</gene>
<dbReference type="NCBIfam" id="TIGR02707">
    <property type="entry name" value="butyr_kinase"/>
    <property type="match status" value="1"/>
</dbReference>
<dbReference type="CDD" id="cd24011">
    <property type="entry name" value="ASKHA_NBD_BK"/>
    <property type="match status" value="1"/>
</dbReference>
<evidence type="ECO:0000313" key="11">
    <source>
        <dbReference type="EMBL" id="RGM05329.1"/>
    </source>
</evidence>
<evidence type="ECO:0000313" key="12">
    <source>
        <dbReference type="Proteomes" id="UP000261257"/>
    </source>
</evidence>
<evidence type="ECO:0000256" key="9">
    <source>
        <dbReference type="HAMAP-Rule" id="MF_00542"/>
    </source>
</evidence>
<sequence length="359" mass="39706">MDMAYKILTLNFGSTSSKIAYFEDERLVVRGPLEHPNEELERFADFWSQEPYRIAAIRNFLEEQGIQEEEMDLIACWGGHCKPGKGGAYRITKQFLEQVKSGRYGHHPCDLAPFAAYQMAGENGMAISIDPPTIDEFNALARYTGIPGITRKSRMQTLNQKAVARKYAADHGKEYEECSLIVVHMGGGTSVVVHEKGEMVDANNGLDGDGPFATNRAGTVPAGDLIDLCYSGRYTHKEMRKQITGEAGLVAYLNENDVRKIEKRILAGDEKAKEVYDAMLYQTAKQIAASAAVLCGKVDAVLLTGGIANSRYAISEIEKRVTFIAPVIAYPGELEMQSLGMTAYRVLTGKEEIREVEKD</sequence>
<dbReference type="GO" id="GO:0008776">
    <property type="term" value="F:acetate kinase activity"/>
    <property type="evidence" value="ECO:0007669"/>
    <property type="project" value="TreeGrafter"/>
</dbReference>
<evidence type="ECO:0000256" key="3">
    <source>
        <dbReference type="ARBA" id="ARBA00022490"/>
    </source>
</evidence>
<comment type="catalytic activity">
    <reaction evidence="8 9">
        <text>butanoate + ATP = butanoyl phosphate + ADP</text>
        <dbReference type="Rhea" id="RHEA:13585"/>
        <dbReference type="ChEBI" id="CHEBI:17968"/>
        <dbReference type="ChEBI" id="CHEBI:30616"/>
        <dbReference type="ChEBI" id="CHEBI:58079"/>
        <dbReference type="ChEBI" id="CHEBI:456216"/>
        <dbReference type="EC" id="2.7.2.7"/>
    </reaction>
</comment>
<accession>A0A3E4U9U1</accession>
<comment type="similarity">
    <text evidence="2 9 10">Belongs to the acetokinase family.</text>
</comment>
<dbReference type="NCBIfam" id="NF002834">
    <property type="entry name" value="PRK03011.1-5"/>
    <property type="match status" value="1"/>
</dbReference>
<dbReference type="GO" id="GO:0047761">
    <property type="term" value="F:butyrate kinase activity"/>
    <property type="evidence" value="ECO:0007669"/>
    <property type="project" value="UniProtKB-UniRule"/>
</dbReference>
<dbReference type="EC" id="2.7.2.7" evidence="9"/>
<comment type="subcellular location">
    <subcellularLocation>
        <location evidence="1 9">Cytoplasm</location>
    </subcellularLocation>
</comment>
<dbReference type="SUPFAM" id="SSF53067">
    <property type="entry name" value="Actin-like ATPase domain"/>
    <property type="match status" value="2"/>
</dbReference>
<protein>
    <recommendedName>
        <fullName evidence="9">Probable butyrate kinase</fullName>
        <shortName evidence="9">BK</shortName>
        <ecNumber evidence="9">2.7.2.7</ecNumber>
    </recommendedName>
    <alternativeName>
        <fullName evidence="9">Branched-chain carboxylic acid kinase</fullName>
    </alternativeName>
</protein>
<dbReference type="PROSITE" id="PS01075">
    <property type="entry name" value="ACETATE_KINASE_1"/>
    <property type="match status" value="1"/>
</dbReference>